<dbReference type="PANTHER" id="PTHR21398:SF22">
    <property type="entry name" value="IP12060P-RELATED"/>
    <property type="match status" value="1"/>
</dbReference>
<proteinExistence type="predicted"/>
<dbReference type="InterPro" id="IPR006631">
    <property type="entry name" value="DM4_12"/>
</dbReference>
<dbReference type="OrthoDB" id="6340174at2759"/>
<evidence type="ECO:0000313" key="2">
    <source>
        <dbReference type="Proteomes" id="UP000625711"/>
    </source>
</evidence>
<accession>A0A834MB85</accession>
<protein>
    <submittedName>
        <fullName evidence="1">Uncharacterized protein</fullName>
    </submittedName>
</protein>
<dbReference type="EMBL" id="JAACXV010013408">
    <property type="protein sequence ID" value="KAF7273480.1"/>
    <property type="molecule type" value="Genomic_DNA"/>
</dbReference>
<organism evidence="1 2">
    <name type="scientific">Rhynchophorus ferrugineus</name>
    <name type="common">Red palm weevil</name>
    <name type="synonym">Curculio ferrugineus</name>
    <dbReference type="NCBI Taxonomy" id="354439"/>
    <lineage>
        <taxon>Eukaryota</taxon>
        <taxon>Metazoa</taxon>
        <taxon>Ecdysozoa</taxon>
        <taxon>Arthropoda</taxon>
        <taxon>Hexapoda</taxon>
        <taxon>Insecta</taxon>
        <taxon>Pterygota</taxon>
        <taxon>Neoptera</taxon>
        <taxon>Endopterygota</taxon>
        <taxon>Coleoptera</taxon>
        <taxon>Polyphaga</taxon>
        <taxon>Cucujiformia</taxon>
        <taxon>Curculionidae</taxon>
        <taxon>Dryophthorinae</taxon>
        <taxon>Rhynchophorus</taxon>
    </lineage>
</organism>
<keyword evidence="2" id="KW-1185">Reference proteome</keyword>
<gene>
    <name evidence="1" type="ORF">GWI33_013812</name>
</gene>
<dbReference type="AlphaFoldDB" id="A0A834MB85"/>
<dbReference type="SMART" id="SM00718">
    <property type="entry name" value="DM4_12"/>
    <property type="match status" value="1"/>
</dbReference>
<dbReference type="Pfam" id="PF07841">
    <property type="entry name" value="DM4_12"/>
    <property type="match status" value="1"/>
</dbReference>
<dbReference type="Proteomes" id="UP000625711">
    <property type="component" value="Unassembled WGS sequence"/>
</dbReference>
<name>A0A834MB85_RHYFE</name>
<sequence length="197" mass="22059">MDNVLGFRSNTFSQKMGLLCVFIGVICLTSRVTGQSYNVYNALYHFPSGSGMGLYVAVAWPLTDINIDVFGAVFLEAYYSLPFNDTQLQYPPVVSDRSLGRRSVYESLISKFDAKGYPGKACLLRSICEAASYSMQHFNGVLGDLFHILLTPSTSSDSKEDYFLEYWQAEETGTNTQNCESYNACRINLLDLMSFIK</sequence>
<comment type="caution">
    <text evidence="1">The sequence shown here is derived from an EMBL/GenBank/DDBJ whole genome shotgun (WGS) entry which is preliminary data.</text>
</comment>
<evidence type="ECO:0000313" key="1">
    <source>
        <dbReference type="EMBL" id="KAF7273480.1"/>
    </source>
</evidence>
<reference evidence="1" key="1">
    <citation type="submission" date="2020-08" db="EMBL/GenBank/DDBJ databases">
        <title>Genome sequencing and assembly of the red palm weevil Rhynchophorus ferrugineus.</title>
        <authorList>
            <person name="Dias G.B."/>
            <person name="Bergman C.M."/>
            <person name="Manee M."/>
        </authorList>
    </citation>
    <scope>NUCLEOTIDE SEQUENCE</scope>
    <source>
        <strain evidence="1">AA-2017</strain>
        <tissue evidence="1">Whole larva</tissue>
    </source>
</reference>
<dbReference type="PANTHER" id="PTHR21398">
    <property type="entry name" value="AGAP007094-PA"/>
    <property type="match status" value="1"/>
</dbReference>